<organism evidence="2 3">
    <name type="scientific">Tuber borchii</name>
    <name type="common">White truffle</name>
    <dbReference type="NCBI Taxonomy" id="42251"/>
    <lineage>
        <taxon>Eukaryota</taxon>
        <taxon>Fungi</taxon>
        <taxon>Dikarya</taxon>
        <taxon>Ascomycota</taxon>
        <taxon>Pezizomycotina</taxon>
        <taxon>Pezizomycetes</taxon>
        <taxon>Pezizales</taxon>
        <taxon>Tuberaceae</taxon>
        <taxon>Tuber</taxon>
    </lineage>
</organism>
<protein>
    <submittedName>
        <fullName evidence="2">Uncharacterized protein</fullName>
    </submittedName>
</protein>
<gene>
    <name evidence="2" type="ORF">B9Z19DRAFT_1130898</name>
</gene>
<reference evidence="2 3" key="1">
    <citation type="submission" date="2017-04" db="EMBL/GenBank/DDBJ databases">
        <title>Draft genome sequence of Tuber borchii Vittad., a whitish edible truffle.</title>
        <authorList>
            <consortium name="DOE Joint Genome Institute"/>
            <person name="Murat C."/>
            <person name="Kuo A."/>
            <person name="Barry K.W."/>
            <person name="Clum A."/>
            <person name="Dockter R.B."/>
            <person name="Fauchery L."/>
            <person name="Iotti M."/>
            <person name="Kohler A."/>
            <person name="Labutti K."/>
            <person name="Lindquist E.A."/>
            <person name="Lipzen A."/>
            <person name="Ohm R.A."/>
            <person name="Wang M."/>
            <person name="Grigoriev I.V."/>
            <person name="Zambonelli A."/>
            <person name="Martin F.M."/>
        </authorList>
    </citation>
    <scope>NUCLEOTIDE SEQUENCE [LARGE SCALE GENOMIC DNA]</scope>
    <source>
        <strain evidence="2 3">Tbo3840</strain>
    </source>
</reference>
<sequence>MREMWTRDRWNRGSVDQDRRLRVRGKRLDLGTGWWTKTFKGTRGQDVPMVALPPGIPPPGRGDGGNGGNGGNA</sequence>
<accession>A0A2T6ZJI0</accession>
<comment type="caution">
    <text evidence="2">The sequence shown here is derived from an EMBL/GenBank/DDBJ whole genome shotgun (WGS) entry which is preliminary data.</text>
</comment>
<keyword evidence="3" id="KW-1185">Reference proteome</keyword>
<evidence type="ECO:0000256" key="1">
    <source>
        <dbReference type="SAM" id="MobiDB-lite"/>
    </source>
</evidence>
<evidence type="ECO:0000313" key="2">
    <source>
        <dbReference type="EMBL" id="PUU75647.1"/>
    </source>
</evidence>
<feature type="compositionally biased region" description="Gly residues" evidence="1">
    <location>
        <begin position="61"/>
        <end position="73"/>
    </location>
</feature>
<name>A0A2T6ZJI0_TUBBO</name>
<dbReference type="EMBL" id="NESQ01000219">
    <property type="protein sequence ID" value="PUU75647.1"/>
    <property type="molecule type" value="Genomic_DNA"/>
</dbReference>
<dbReference type="AlphaFoldDB" id="A0A2T6ZJI0"/>
<proteinExistence type="predicted"/>
<evidence type="ECO:0000313" key="3">
    <source>
        <dbReference type="Proteomes" id="UP000244722"/>
    </source>
</evidence>
<dbReference type="Proteomes" id="UP000244722">
    <property type="component" value="Unassembled WGS sequence"/>
</dbReference>
<feature type="region of interest" description="Disordered" evidence="1">
    <location>
        <begin position="45"/>
        <end position="73"/>
    </location>
</feature>